<dbReference type="PROSITE" id="PS50850">
    <property type="entry name" value="MFS"/>
    <property type="match status" value="1"/>
</dbReference>
<evidence type="ECO:0000256" key="2">
    <source>
        <dbReference type="ARBA" id="ARBA00008240"/>
    </source>
</evidence>
<evidence type="ECO:0000256" key="8">
    <source>
        <dbReference type="ARBA" id="ARBA00023136"/>
    </source>
</evidence>
<feature type="transmembrane region" description="Helical" evidence="10">
    <location>
        <begin position="396"/>
        <end position="417"/>
    </location>
</feature>
<evidence type="ECO:0000256" key="6">
    <source>
        <dbReference type="ARBA" id="ARBA00022847"/>
    </source>
</evidence>
<evidence type="ECO:0000256" key="9">
    <source>
        <dbReference type="SAM" id="MobiDB-lite"/>
    </source>
</evidence>
<feature type="transmembrane region" description="Helical" evidence="10">
    <location>
        <begin position="332"/>
        <end position="351"/>
    </location>
</feature>
<evidence type="ECO:0000256" key="5">
    <source>
        <dbReference type="ARBA" id="ARBA00022692"/>
    </source>
</evidence>
<feature type="transmembrane region" description="Helical" evidence="10">
    <location>
        <begin position="109"/>
        <end position="127"/>
    </location>
</feature>
<keyword evidence="7 10" id="KW-1133">Transmembrane helix</keyword>
<gene>
    <name evidence="12" type="ORF">HF526_13445</name>
</gene>
<dbReference type="Pfam" id="PF07690">
    <property type="entry name" value="MFS_1"/>
    <property type="match status" value="1"/>
</dbReference>
<dbReference type="InterPro" id="IPR020846">
    <property type="entry name" value="MFS_dom"/>
</dbReference>
<evidence type="ECO:0000256" key="7">
    <source>
        <dbReference type="ARBA" id="ARBA00022989"/>
    </source>
</evidence>
<evidence type="ECO:0000256" key="4">
    <source>
        <dbReference type="ARBA" id="ARBA00022475"/>
    </source>
</evidence>
<feature type="transmembrane region" description="Helical" evidence="10">
    <location>
        <begin position="300"/>
        <end position="320"/>
    </location>
</feature>
<dbReference type="PROSITE" id="PS00216">
    <property type="entry name" value="SUGAR_TRANSPORT_1"/>
    <property type="match status" value="1"/>
</dbReference>
<dbReference type="EMBL" id="JAAXLA010000021">
    <property type="protein sequence ID" value="NMH98308.1"/>
    <property type="molecule type" value="Genomic_DNA"/>
</dbReference>
<feature type="transmembrane region" description="Helical" evidence="10">
    <location>
        <begin position="174"/>
        <end position="197"/>
    </location>
</feature>
<evidence type="ECO:0000256" key="3">
    <source>
        <dbReference type="ARBA" id="ARBA00022448"/>
    </source>
</evidence>
<feature type="compositionally biased region" description="Basic and acidic residues" evidence="9">
    <location>
        <begin position="1"/>
        <end position="14"/>
    </location>
</feature>
<dbReference type="Proteomes" id="UP000820669">
    <property type="component" value="Unassembled WGS sequence"/>
</dbReference>
<dbReference type="PANTHER" id="PTHR43528">
    <property type="entry name" value="ALPHA-KETOGLUTARATE PERMEASE"/>
    <property type="match status" value="1"/>
</dbReference>
<evidence type="ECO:0000313" key="12">
    <source>
        <dbReference type="EMBL" id="NMH98308.1"/>
    </source>
</evidence>
<dbReference type="PANTHER" id="PTHR43528:SF1">
    <property type="entry name" value="ALPHA-KETOGLUTARATE PERMEASE"/>
    <property type="match status" value="1"/>
</dbReference>
<accession>A0ABX1SDN6</accession>
<feature type="transmembrane region" description="Helical" evidence="10">
    <location>
        <begin position="423"/>
        <end position="444"/>
    </location>
</feature>
<organism evidence="12 13">
    <name type="scientific">Pseudonocardia acidicola</name>
    <dbReference type="NCBI Taxonomy" id="2724939"/>
    <lineage>
        <taxon>Bacteria</taxon>
        <taxon>Bacillati</taxon>
        <taxon>Actinomycetota</taxon>
        <taxon>Actinomycetes</taxon>
        <taxon>Pseudonocardiales</taxon>
        <taxon>Pseudonocardiaceae</taxon>
        <taxon>Pseudonocardia</taxon>
    </lineage>
</organism>
<keyword evidence="8 10" id="KW-0472">Membrane</keyword>
<keyword evidence="13" id="KW-1185">Reference proteome</keyword>
<comment type="subcellular location">
    <subcellularLocation>
        <location evidence="1">Cell membrane</location>
        <topology evidence="1">Multi-pass membrane protein</topology>
    </subcellularLocation>
</comment>
<feature type="transmembrane region" description="Helical" evidence="10">
    <location>
        <begin position="76"/>
        <end position="97"/>
    </location>
</feature>
<evidence type="ECO:0000256" key="1">
    <source>
        <dbReference type="ARBA" id="ARBA00004651"/>
    </source>
</evidence>
<keyword evidence="6" id="KW-0769">Symport</keyword>
<feature type="region of interest" description="Disordered" evidence="9">
    <location>
        <begin position="1"/>
        <end position="24"/>
    </location>
</feature>
<proteinExistence type="inferred from homology"/>
<dbReference type="Gene3D" id="1.20.1250.20">
    <property type="entry name" value="MFS general substrate transporter like domains"/>
    <property type="match status" value="2"/>
</dbReference>
<feature type="transmembrane region" description="Helical" evidence="10">
    <location>
        <begin position="357"/>
        <end position="375"/>
    </location>
</feature>
<feature type="domain" description="Major facilitator superfamily (MFS) profile" evidence="11">
    <location>
        <begin position="37"/>
        <end position="449"/>
    </location>
</feature>
<evidence type="ECO:0000256" key="10">
    <source>
        <dbReference type="SAM" id="Phobius"/>
    </source>
</evidence>
<dbReference type="SUPFAM" id="SSF103473">
    <property type="entry name" value="MFS general substrate transporter"/>
    <property type="match status" value="1"/>
</dbReference>
<reference evidence="12 13" key="1">
    <citation type="submission" date="2020-04" db="EMBL/GenBank/DDBJ databases">
        <authorList>
            <person name="Klaysubun C."/>
            <person name="Duangmal K."/>
            <person name="Lipun K."/>
        </authorList>
    </citation>
    <scope>NUCLEOTIDE SEQUENCE [LARGE SCALE GENOMIC DNA]</scope>
    <source>
        <strain evidence="12 13">K10HN5</strain>
    </source>
</reference>
<dbReference type="RefSeq" id="WP_169381754.1">
    <property type="nucleotide sequence ID" value="NZ_JAAXLA010000021.1"/>
</dbReference>
<keyword evidence="3" id="KW-0813">Transport</keyword>
<dbReference type="InterPro" id="IPR005829">
    <property type="entry name" value="Sugar_transporter_CS"/>
</dbReference>
<dbReference type="PROSITE" id="PS00217">
    <property type="entry name" value="SUGAR_TRANSPORT_2"/>
    <property type="match status" value="1"/>
</dbReference>
<keyword evidence="5 10" id="KW-0812">Transmembrane</keyword>
<evidence type="ECO:0000313" key="13">
    <source>
        <dbReference type="Proteomes" id="UP000820669"/>
    </source>
</evidence>
<dbReference type="InterPro" id="IPR036259">
    <property type="entry name" value="MFS_trans_sf"/>
</dbReference>
<comment type="similarity">
    <text evidence="2">Belongs to the major facilitator superfamily. Metabolite:H+ Symporter (MHS) family (TC 2.A.1.6) family.</text>
</comment>
<protein>
    <submittedName>
        <fullName evidence="12">MFS transporter</fullName>
    </submittedName>
</protein>
<name>A0ABX1SDN6_9PSEU</name>
<feature type="transmembrane region" description="Helical" evidence="10">
    <location>
        <begin position="209"/>
        <end position="228"/>
    </location>
</feature>
<keyword evidence="4" id="KW-1003">Cell membrane</keyword>
<dbReference type="InterPro" id="IPR011701">
    <property type="entry name" value="MFS"/>
</dbReference>
<sequence>MSENRPGDATRRPPDGTSPNGPGDDVLVVDASRLKRTIAGTAVGNMMEWYDFGVYSYVAVTLGKVFFPGSSGPVQLISTFATFAAAFLIRPLGGFFFGPLGDRIGRKRVLATTMILMAIGTFCIGLLPGYDTIGIWAPILLLVVRLVQGFSTGGEYGSAMTFISEHSPDRRRGFLSSWLEFGTLSGYVLGAAIATGLTATLTETQMLSWGWRIPFFVAGPLGLAGLYMRLKLEETPAFEYLAGHEHRTMNIREEFRRIIVEHRRPVLVCMGLVLVWNVTNYMLTSYMPNYLSTALAVPEATALLVVLIVMAVLMVVITFVGRLSDRVGRRPVLMTGCILLILGSVPAMLIIRNATFSPILIGCMLMGLMLVCFSSTEPATLPALFPTDVRAGALSVAFNISVSLFGGTTPLVTAALVTATHSLLMPGFYLMAAGIIGAVAVLFAPETAGRPLPGSPPVAADEAEARKLVGY</sequence>
<dbReference type="InterPro" id="IPR051084">
    <property type="entry name" value="H+-coupled_symporters"/>
</dbReference>
<feature type="transmembrane region" description="Helical" evidence="10">
    <location>
        <begin position="266"/>
        <end position="288"/>
    </location>
</feature>
<dbReference type="CDD" id="cd17366">
    <property type="entry name" value="MFS_ProP"/>
    <property type="match status" value="1"/>
</dbReference>
<feature type="transmembrane region" description="Helical" evidence="10">
    <location>
        <begin position="133"/>
        <end position="153"/>
    </location>
</feature>
<evidence type="ECO:0000259" key="11">
    <source>
        <dbReference type="PROSITE" id="PS50850"/>
    </source>
</evidence>
<comment type="caution">
    <text evidence="12">The sequence shown here is derived from an EMBL/GenBank/DDBJ whole genome shotgun (WGS) entry which is preliminary data.</text>
</comment>